<dbReference type="SUPFAM" id="SSF55874">
    <property type="entry name" value="ATPase domain of HSP90 chaperone/DNA topoisomerase II/histidine kinase"/>
    <property type="match status" value="1"/>
</dbReference>
<dbReference type="PANTHER" id="PTHR40448">
    <property type="entry name" value="TWO-COMPONENT SENSOR HISTIDINE KINASE"/>
    <property type="match status" value="1"/>
</dbReference>
<evidence type="ECO:0000313" key="3">
    <source>
        <dbReference type="EMBL" id="MBC1795446.1"/>
    </source>
</evidence>
<dbReference type="Proteomes" id="UP000548082">
    <property type="component" value="Unassembled WGS sequence"/>
</dbReference>
<feature type="transmembrane region" description="Helical" evidence="1">
    <location>
        <begin position="36"/>
        <end position="63"/>
    </location>
</feature>
<proteinExistence type="predicted"/>
<dbReference type="EMBL" id="JAARVD010000001">
    <property type="protein sequence ID" value="MBC1795446.1"/>
    <property type="molecule type" value="Genomic_DNA"/>
</dbReference>
<feature type="transmembrane region" description="Helical" evidence="1">
    <location>
        <begin position="110"/>
        <end position="130"/>
    </location>
</feature>
<evidence type="ECO:0000313" key="4">
    <source>
        <dbReference type="Proteomes" id="UP000548082"/>
    </source>
</evidence>
<dbReference type="Gene3D" id="3.30.565.10">
    <property type="entry name" value="Histidine kinase-like ATPase, C-terminal domain"/>
    <property type="match status" value="1"/>
</dbReference>
<keyword evidence="1" id="KW-1133">Transmembrane helix</keyword>
<gene>
    <name evidence="3" type="ORF">HCA55_01860</name>
</gene>
<sequence>MKLIINLFVMSIQLIALYSIYYQVTKRRLKIKEALISVILLSLSASMLGGYWIIAVFPLIYIFSMIKYKSANNYLNYFYSIYTCFVTLFLSNLINLLIHEMISVNLWEQVKFFIAIFSVLIPILVHFLILRLFNTDFRILESDDPFINNKIILPSNTILTIFFTIFLLIYFFEIFIGSWSPIHENTKYIFFIYIFMFLSLVIFVSIQTKNYLQMQIYKSKEREFQQLTIYTNKIEDLYKKIRGFRHDYANMLISLQESIQTNNIAEIHKVYTDVLVTANIQLEESNYNIAELTNIKDTAIKSIISTKLIVAESKDIIVNLEIKDIIDNFSISSVDLVRVLSIFLDNAIEAAIESSHPKINIAFFKHNSNVILIVQNTVITEAIPLNKIFSADFSTKGNHRGSGLYNIYTILQNYSNISLDTAIDNGLFTQTLYIKE</sequence>
<dbReference type="GO" id="GO:0042802">
    <property type="term" value="F:identical protein binding"/>
    <property type="evidence" value="ECO:0007669"/>
    <property type="project" value="TreeGrafter"/>
</dbReference>
<dbReference type="RefSeq" id="WP_185544563.1">
    <property type="nucleotide sequence ID" value="NZ_JAARVD010000001.1"/>
</dbReference>
<dbReference type="Pfam" id="PF14501">
    <property type="entry name" value="HATPase_c_5"/>
    <property type="match status" value="1"/>
</dbReference>
<dbReference type="InterPro" id="IPR032834">
    <property type="entry name" value="NatK-like_C"/>
</dbReference>
<evidence type="ECO:0000259" key="2">
    <source>
        <dbReference type="Pfam" id="PF14501"/>
    </source>
</evidence>
<keyword evidence="1" id="KW-0472">Membrane</keyword>
<dbReference type="AlphaFoldDB" id="A0A842AUN5"/>
<feature type="transmembrane region" description="Helical" evidence="1">
    <location>
        <begin position="75"/>
        <end position="98"/>
    </location>
</feature>
<name>A0A842AUN5_9LIST</name>
<dbReference type="InterPro" id="IPR036890">
    <property type="entry name" value="HATPase_C_sf"/>
</dbReference>
<dbReference type="PANTHER" id="PTHR40448:SF1">
    <property type="entry name" value="TWO-COMPONENT SENSOR HISTIDINE KINASE"/>
    <property type="match status" value="1"/>
</dbReference>
<protein>
    <submittedName>
        <fullName evidence="3">GHKL domain-containing protein</fullName>
    </submittedName>
</protein>
<feature type="transmembrane region" description="Helical" evidence="1">
    <location>
        <begin position="188"/>
        <end position="206"/>
    </location>
</feature>
<reference evidence="3 4" key="1">
    <citation type="submission" date="2020-03" db="EMBL/GenBank/DDBJ databases">
        <title>Soil Listeria distribution.</title>
        <authorList>
            <person name="Liao J."/>
            <person name="Wiedmann M."/>
        </authorList>
    </citation>
    <scope>NUCLEOTIDE SEQUENCE [LARGE SCALE GENOMIC DNA]</scope>
    <source>
        <strain evidence="3 4">FSL L7-0990</strain>
    </source>
</reference>
<feature type="transmembrane region" description="Helical" evidence="1">
    <location>
        <begin position="151"/>
        <end position="176"/>
    </location>
</feature>
<keyword evidence="1" id="KW-0812">Transmembrane</keyword>
<feature type="domain" description="Sensor histidine kinase NatK-like C-terminal" evidence="2">
    <location>
        <begin position="333"/>
        <end position="434"/>
    </location>
</feature>
<evidence type="ECO:0000256" key="1">
    <source>
        <dbReference type="SAM" id="Phobius"/>
    </source>
</evidence>
<organism evidence="3 4">
    <name type="scientific">Listeria booriae</name>
    <dbReference type="NCBI Taxonomy" id="1552123"/>
    <lineage>
        <taxon>Bacteria</taxon>
        <taxon>Bacillati</taxon>
        <taxon>Bacillota</taxon>
        <taxon>Bacilli</taxon>
        <taxon>Bacillales</taxon>
        <taxon>Listeriaceae</taxon>
        <taxon>Listeria</taxon>
    </lineage>
</organism>
<feature type="transmembrane region" description="Helical" evidence="1">
    <location>
        <begin position="7"/>
        <end position="24"/>
    </location>
</feature>
<accession>A0A842AUN5</accession>
<comment type="caution">
    <text evidence="3">The sequence shown here is derived from an EMBL/GenBank/DDBJ whole genome shotgun (WGS) entry which is preliminary data.</text>
</comment>